<dbReference type="PANTHER" id="PTHR21064:SF1">
    <property type="entry name" value="HYDROXYLYSINE KINASE"/>
    <property type="match status" value="1"/>
</dbReference>
<dbReference type="RefSeq" id="XP_020914268.1">
    <property type="nucleotide sequence ID" value="XM_021058609.2"/>
</dbReference>
<evidence type="ECO:0000256" key="8">
    <source>
        <dbReference type="ARBA" id="ARBA00038873"/>
    </source>
</evidence>
<comment type="function">
    <text evidence="7">Catalyzes the GTP-dependent phosphorylation of 5-hydroxy-L-lysine.</text>
</comment>
<dbReference type="PANTHER" id="PTHR21064">
    <property type="entry name" value="AMINOGLYCOSIDE PHOSPHOTRANSFERASE DOMAIN-CONTAINING PROTEIN-RELATED"/>
    <property type="match status" value="1"/>
</dbReference>
<keyword evidence="5" id="KW-0418">Kinase</keyword>
<dbReference type="GO" id="GO:0005737">
    <property type="term" value="C:cytoplasm"/>
    <property type="evidence" value="ECO:0007669"/>
    <property type="project" value="UniProtKB-SubCell"/>
</dbReference>
<evidence type="ECO:0000256" key="6">
    <source>
        <dbReference type="ARBA" id="ARBA00036820"/>
    </source>
</evidence>
<dbReference type="GO" id="GO:0047992">
    <property type="term" value="F:hydroxylysine kinase activity"/>
    <property type="evidence" value="ECO:0007669"/>
    <property type="project" value="UniProtKB-EC"/>
</dbReference>
<accession>A0A913Y3V3</accession>
<evidence type="ECO:0000313" key="11">
    <source>
        <dbReference type="EnsemblMetazoa" id="XP_020914268.1"/>
    </source>
</evidence>
<evidence type="ECO:0000256" key="2">
    <source>
        <dbReference type="ARBA" id="ARBA00006219"/>
    </source>
</evidence>
<dbReference type="OMA" id="EFLTRIM"/>
<comment type="similarity">
    <text evidence="2">Belongs to the aminoglycoside phosphotransferase family.</text>
</comment>
<protein>
    <recommendedName>
        <fullName evidence="9">Hydroxylysine kinase</fullName>
        <ecNumber evidence="8">2.7.1.81</ecNumber>
    </recommendedName>
</protein>
<evidence type="ECO:0000256" key="7">
    <source>
        <dbReference type="ARBA" id="ARBA00037368"/>
    </source>
</evidence>
<dbReference type="InterPro" id="IPR008266">
    <property type="entry name" value="Tyr_kinase_AS"/>
</dbReference>
<evidence type="ECO:0000259" key="10">
    <source>
        <dbReference type="Pfam" id="PF01636"/>
    </source>
</evidence>
<evidence type="ECO:0000256" key="4">
    <source>
        <dbReference type="ARBA" id="ARBA00022679"/>
    </source>
</evidence>
<dbReference type="EnsemblMetazoa" id="XM_021058609.2">
    <property type="protein sequence ID" value="XP_020914268.1"/>
    <property type="gene ID" value="LOC110251859"/>
</dbReference>
<dbReference type="OrthoDB" id="9973935at2759"/>
<dbReference type="Gene3D" id="3.90.1200.10">
    <property type="match status" value="1"/>
</dbReference>
<keyword evidence="3" id="KW-0963">Cytoplasm</keyword>
<comment type="subcellular location">
    <subcellularLocation>
        <location evidence="1">Cytoplasm</location>
    </subcellularLocation>
</comment>
<sequence length="346" mass="39904">MFNLCSIPERPDISQQRAICLAKRHFGLDVRQIKEFLGYDDKNFYLESSSGEYVMKITNTEGSADKGILDAQNKAMLLLKSRGVICNVPLESLIKEYISYEQSDGKGPNAIRLFDFINGTLMNKMPSFTTELLIKLGKYVGKLDNILKEYTHPSLNEEKKEMWDLQNICMIEKYIDAKYLGSKDREKLIFSVYRNYMSIVPASLRNLKKQVIHNDISSRNVIVCKDQFVIIDFGDMSYSYRIFEVAIFMADIILCQFIRGNGINHFDCATIALKGYQSVFPLTKSELDLLYWCIGARFAQLVVIGSVKLFMDPKNTYVMDDEVHIWDLLPQHLAISDTEMLQKWLH</sequence>
<dbReference type="InterPro" id="IPR050249">
    <property type="entry name" value="Pseudomonas-type_ThrB"/>
</dbReference>
<evidence type="ECO:0000313" key="12">
    <source>
        <dbReference type="Proteomes" id="UP000887567"/>
    </source>
</evidence>
<name>A0A913Y3V3_EXADI</name>
<dbReference type="PROSITE" id="PS00109">
    <property type="entry name" value="PROTEIN_KINASE_TYR"/>
    <property type="match status" value="1"/>
</dbReference>
<dbReference type="EC" id="2.7.1.81" evidence="8"/>
<reference evidence="11" key="1">
    <citation type="submission" date="2022-11" db="UniProtKB">
        <authorList>
            <consortium name="EnsemblMetazoa"/>
        </authorList>
    </citation>
    <scope>IDENTIFICATION</scope>
</reference>
<feature type="domain" description="Aminoglycoside phosphotransferase" evidence="10">
    <location>
        <begin position="38"/>
        <end position="251"/>
    </location>
</feature>
<keyword evidence="4" id="KW-0808">Transferase</keyword>
<evidence type="ECO:0000256" key="3">
    <source>
        <dbReference type="ARBA" id="ARBA00022490"/>
    </source>
</evidence>
<evidence type="ECO:0000256" key="1">
    <source>
        <dbReference type="ARBA" id="ARBA00004496"/>
    </source>
</evidence>
<comment type="catalytic activity">
    <reaction evidence="6">
        <text>(5R)-5-hydroxy-L-lysine + GTP = (5R)-5-phosphooxy-L-lysine + GDP + H(+)</text>
        <dbReference type="Rhea" id="RHEA:19049"/>
        <dbReference type="ChEBI" id="CHEBI:15378"/>
        <dbReference type="ChEBI" id="CHEBI:37565"/>
        <dbReference type="ChEBI" id="CHEBI:57882"/>
        <dbReference type="ChEBI" id="CHEBI:58189"/>
        <dbReference type="ChEBI" id="CHEBI:58357"/>
        <dbReference type="EC" id="2.7.1.81"/>
    </reaction>
</comment>
<organism evidence="11 12">
    <name type="scientific">Exaiptasia diaphana</name>
    <name type="common">Tropical sea anemone</name>
    <name type="synonym">Aiptasia pulchella</name>
    <dbReference type="NCBI Taxonomy" id="2652724"/>
    <lineage>
        <taxon>Eukaryota</taxon>
        <taxon>Metazoa</taxon>
        <taxon>Cnidaria</taxon>
        <taxon>Anthozoa</taxon>
        <taxon>Hexacorallia</taxon>
        <taxon>Actiniaria</taxon>
        <taxon>Aiptasiidae</taxon>
        <taxon>Exaiptasia</taxon>
    </lineage>
</organism>
<dbReference type="Proteomes" id="UP000887567">
    <property type="component" value="Unplaced"/>
</dbReference>
<evidence type="ECO:0000256" key="9">
    <source>
        <dbReference type="ARBA" id="ARBA00040505"/>
    </source>
</evidence>
<dbReference type="InterPro" id="IPR002575">
    <property type="entry name" value="Aminoglycoside_PTrfase"/>
</dbReference>
<dbReference type="GO" id="GO:0004672">
    <property type="term" value="F:protein kinase activity"/>
    <property type="evidence" value="ECO:0007669"/>
    <property type="project" value="InterPro"/>
</dbReference>
<proteinExistence type="inferred from homology"/>
<evidence type="ECO:0000256" key="5">
    <source>
        <dbReference type="ARBA" id="ARBA00022777"/>
    </source>
</evidence>
<dbReference type="InterPro" id="IPR011009">
    <property type="entry name" value="Kinase-like_dom_sf"/>
</dbReference>
<dbReference type="SUPFAM" id="SSF56112">
    <property type="entry name" value="Protein kinase-like (PK-like)"/>
    <property type="match status" value="1"/>
</dbReference>
<dbReference type="KEGG" id="epa:110251859"/>
<dbReference type="GeneID" id="110251859"/>
<dbReference type="Pfam" id="PF01636">
    <property type="entry name" value="APH"/>
    <property type="match status" value="1"/>
</dbReference>
<dbReference type="AlphaFoldDB" id="A0A913Y3V3"/>
<keyword evidence="12" id="KW-1185">Reference proteome</keyword>